<name>A0A545UQJ0_9HYPO</name>
<proteinExistence type="predicted"/>
<protein>
    <submittedName>
        <fullName evidence="1">Uncharacterized protein</fullName>
    </submittedName>
</protein>
<accession>A0A545UQJ0</accession>
<organism evidence="1 2">
    <name type="scientific">Cordyceps javanica</name>
    <dbReference type="NCBI Taxonomy" id="43265"/>
    <lineage>
        <taxon>Eukaryota</taxon>
        <taxon>Fungi</taxon>
        <taxon>Dikarya</taxon>
        <taxon>Ascomycota</taxon>
        <taxon>Pezizomycotina</taxon>
        <taxon>Sordariomycetes</taxon>
        <taxon>Hypocreomycetidae</taxon>
        <taxon>Hypocreales</taxon>
        <taxon>Cordycipitaceae</taxon>
        <taxon>Cordyceps</taxon>
    </lineage>
</organism>
<evidence type="ECO:0000313" key="2">
    <source>
        <dbReference type="Proteomes" id="UP000315783"/>
    </source>
</evidence>
<keyword evidence="2" id="KW-1185">Reference proteome</keyword>
<dbReference type="AlphaFoldDB" id="A0A545UQJ0"/>
<dbReference type="Proteomes" id="UP000315783">
    <property type="component" value="Unassembled WGS sequence"/>
</dbReference>
<sequence>MHAPLMPLGLPHAQSARCRWIVSCDRGGSSRNPSGQCGRRTRMVEISCKMSTACCAAARLSVSGMVGARFSFALRSSLDDEACVGRRDAGEDRKVECYTTPPPRHSLGLAPV</sequence>
<dbReference type="EMBL" id="SPUK01000018">
    <property type="protein sequence ID" value="TQV91732.1"/>
    <property type="molecule type" value="Genomic_DNA"/>
</dbReference>
<comment type="caution">
    <text evidence="1">The sequence shown here is derived from an EMBL/GenBank/DDBJ whole genome shotgun (WGS) entry which is preliminary data.</text>
</comment>
<evidence type="ECO:0000313" key="1">
    <source>
        <dbReference type="EMBL" id="TQV91732.1"/>
    </source>
</evidence>
<reference evidence="1 2" key="1">
    <citation type="journal article" date="2019" name="Appl. Microbiol. Biotechnol.">
        <title>Genome sequence of Isaria javanica and comparative genome analysis insights into family S53 peptidase evolution in fungal entomopathogens.</title>
        <authorList>
            <person name="Lin R."/>
            <person name="Zhang X."/>
            <person name="Xin B."/>
            <person name="Zou M."/>
            <person name="Gao Y."/>
            <person name="Qin F."/>
            <person name="Hu Q."/>
            <person name="Xie B."/>
            <person name="Cheng X."/>
        </authorList>
    </citation>
    <scope>NUCLEOTIDE SEQUENCE [LARGE SCALE GENOMIC DNA]</scope>
    <source>
        <strain evidence="1 2">IJ1G</strain>
    </source>
</reference>
<gene>
    <name evidence="1" type="ORF">IF1G_09798</name>
</gene>